<name>A0ABW8L2P7_9GAMM</name>
<organism evidence="2 3">
    <name type="scientific">Pseudoalteromonas rhizosphaerae</name>
    <dbReference type="NCBI Taxonomy" id="2518973"/>
    <lineage>
        <taxon>Bacteria</taxon>
        <taxon>Pseudomonadati</taxon>
        <taxon>Pseudomonadota</taxon>
        <taxon>Gammaproteobacteria</taxon>
        <taxon>Alteromonadales</taxon>
        <taxon>Pseudoalteromonadaceae</taxon>
        <taxon>Pseudoalteromonas</taxon>
    </lineage>
</organism>
<evidence type="ECO:0000313" key="2">
    <source>
        <dbReference type="EMBL" id="MFK3866293.1"/>
    </source>
</evidence>
<feature type="compositionally biased region" description="Polar residues" evidence="1">
    <location>
        <begin position="86"/>
        <end position="99"/>
    </location>
</feature>
<sequence>MSKQLTTPNNQASDLNKFVETAKLMDEHLRSLKLKSAIFETGTTFDIDPSTNTSRIVSNGAVIEFAEHTTSVTIRNRESSVEAASKSLQSREPMTQRQLGSFAGKSQPWASDKLNNKS</sequence>
<feature type="region of interest" description="Disordered" evidence="1">
    <location>
        <begin position="76"/>
        <end position="118"/>
    </location>
</feature>
<comment type="caution">
    <text evidence="2">The sequence shown here is derived from an EMBL/GenBank/DDBJ whole genome shotgun (WGS) entry which is preliminary data.</text>
</comment>
<evidence type="ECO:0008006" key="4">
    <source>
        <dbReference type="Google" id="ProtNLM"/>
    </source>
</evidence>
<keyword evidence="3" id="KW-1185">Reference proteome</keyword>
<dbReference type="Proteomes" id="UP001620262">
    <property type="component" value="Unassembled WGS sequence"/>
</dbReference>
<reference evidence="2 3" key="1">
    <citation type="submission" date="2024-11" db="EMBL/GenBank/DDBJ databases">
        <title>The Natural Products Discovery Center: Release of the First 8490 Sequenced Strains for Exploring Actinobacteria Biosynthetic Diversity.</title>
        <authorList>
            <person name="Kalkreuter E."/>
            <person name="Kautsar S.A."/>
            <person name="Yang D."/>
            <person name="Bader C.D."/>
            <person name="Teijaro C.N."/>
            <person name="Fluegel L."/>
            <person name="Davis C.M."/>
            <person name="Simpson J.R."/>
            <person name="Lauterbach L."/>
            <person name="Steele A.D."/>
            <person name="Gui C."/>
            <person name="Meng S."/>
            <person name="Li G."/>
            <person name="Viehrig K."/>
            <person name="Ye F."/>
            <person name="Su P."/>
            <person name="Kiefer A.F."/>
            <person name="Nichols A."/>
            <person name="Cepeda A.J."/>
            <person name="Yan W."/>
            <person name="Fan B."/>
            <person name="Jiang Y."/>
            <person name="Adhikari A."/>
            <person name="Zheng C.-J."/>
            <person name="Schuster L."/>
            <person name="Cowan T.M."/>
            <person name="Smanski M.J."/>
            <person name="Chevrette M.G."/>
            <person name="De Carvalho L.P.S."/>
            <person name="Shen B."/>
        </authorList>
    </citation>
    <scope>NUCLEOTIDE SEQUENCE [LARGE SCALE GENOMIC DNA]</scope>
    <source>
        <strain evidence="2 3">NPDC078403</strain>
    </source>
</reference>
<dbReference type="RefSeq" id="WP_404676394.1">
    <property type="nucleotide sequence ID" value="NZ_JBJDOT010000042.1"/>
</dbReference>
<dbReference type="EMBL" id="JBJDOT010000042">
    <property type="protein sequence ID" value="MFK3866293.1"/>
    <property type="molecule type" value="Genomic_DNA"/>
</dbReference>
<proteinExistence type="predicted"/>
<protein>
    <recommendedName>
        <fullName evidence="4">XRE family transcriptional regulator</fullName>
    </recommendedName>
</protein>
<gene>
    <name evidence="2" type="ORF">ACI2JU_20810</name>
</gene>
<accession>A0ABW8L2P7</accession>
<evidence type="ECO:0000256" key="1">
    <source>
        <dbReference type="SAM" id="MobiDB-lite"/>
    </source>
</evidence>
<evidence type="ECO:0000313" key="3">
    <source>
        <dbReference type="Proteomes" id="UP001620262"/>
    </source>
</evidence>